<dbReference type="GO" id="GO:0000981">
    <property type="term" value="F:DNA-binding transcription factor activity, RNA polymerase II-specific"/>
    <property type="evidence" value="ECO:0007669"/>
    <property type="project" value="TreeGrafter"/>
</dbReference>
<feature type="compositionally biased region" description="Polar residues" evidence="3">
    <location>
        <begin position="170"/>
        <end position="207"/>
    </location>
</feature>
<evidence type="ECO:0000256" key="3">
    <source>
        <dbReference type="SAM" id="MobiDB-lite"/>
    </source>
</evidence>
<dbReference type="Proteomes" id="UP001388673">
    <property type="component" value="Unassembled WGS sequence"/>
</dbReference>
<dbReference type="KEGG" id="kne:92184203"/>
<feature type="compositionally biased region" description="Low complexity" evidence="3">
    <location>
        <begin position="763"/>
        <end position="778"/>
    </location>
</feature>
<gene>
    <name evidence="5" type="ORF">IAR55_006945</name>
</gene>
<dbReference type="PRINTS" id="PR00053">
    <property type="entry name" value="FORKHEAD"/>
</dbReference>
<dbReference type="PANTHER" id="PTHR11829:SF343">
    <property type="entry name" value="FORK-HEAD DOMAIN-CONTAINING PROTEIN"/>
    <property type="match status" value="1"/>
</dbReference>
<keyword evidence="1 2" id="KW-0238">DNA-binding</keyword>
<dbReference type="PROSITE" id="PS50039">
    <property type="entry name" value="FORK_HEAD_3"/>
    <property type="match status" value="1"/>
</dbReference>
<feature type="compositionally biased region" description="Polar residues" evidence="3">
    <location>
        <begin position="1"/>
        <end position="15"/>
    </location>
</feature>
<dbReference type="RefSeq" id="XP_066799715.1">
    <property type="nucleotide sequence ID" value="XM_066950023.1"/>
</dbReference>
<feature type="region of interest" description="Disordered" evidence="3">
    <location>
        <begin position="1"/>
        <end position="114"/>
    </location>
</feature>
<reference evidence="5 6" key="1">
    <citation type="journal article" date="2024" name="bioRxiv">
        <title>Comparative genomics of Cryptococcus and Kwoniella reveals pathogenesis evolution and contrasting karyotype dynamics via intercentromeric recombination or chromosome fusion.</title>
        <authorList>
            <person name="Coelho M.A."/>
            <person name="David-Palma M."/>
            <person name="Shea T."/>
            <person name="Bowers K."/>
            <person name="McGinley-Smith S."/>
            <person name="Mohammad A.W."/>
            <person name="Gnirke A."/>
            <person name="Yurkov A.M."/>
            <person name="Nowrousian M."/>
            <person name="Sun S."/>
            <person name="Cuomo C.A."/>
            <person name="Heitman J."/>
        </authorList>
    </citation>
    <scope>NUCLEOTIDE SEQUENCE [LARGE SCALE GENOMIC DNA]</scope>
    <source>
        <strain evidence="5 6">CBS 13917</strain>
    </source>
</reference>
<dbReference type="SMART" id="SM00339">
    <property type="entry name" value="FH"/>
    <property type="match status" value="1"/>
</dbReference>
<feature type="region of interest" description="Disordered" evidence="3">
    <location>
        <begin position="159"/>
        <end position="278"/>
    </location>
</feature>
<accession>A0AAW0YDS6</accession>
<dbReference type="AlphaFoldDB" id="A0AAW0YDS6"/>
<dbReference type="InterPro" id="IPR050211">
    <property type="entry name" value="FOX_domain-containing"/>
</dbReference>
<dbReference type="InterPro" id="IPR036388">
    <property type="entry name" value="WH-like_DNA-bd_sf"/>
</dbReference>
<feature type="compositionally biased region" description="Polar residues" evidence="3">
    <location>
        <begin position="214"/>
        <end position="238"/>
    </location>
</feature>
<feature type="compositionally biased region" description="Low complexity" evidence="3">
    <location>
        <begin position="259"/>
        <end position="271"/>
    </location>
</feature>
<evidence type="ECO:0000256" key="1">
    <source>
        <dbReference type="ARBA" id="ARBA00023125"/>
    </source>
</evidence>
<comment type="caution">
    <text evidence="5">The sequence shown here is derived from an EMBL/GenBank/DDBJ whole genome shotgun (WGS) entry which is preliminary data.</text>
</comment>
<organism evidence="5 6">
    <name type="scientific">Kwoniella newhampshirensis</name>
    <dbReference type="NCBI Taxonomy" id="1651941"/>
    <lineage>
        <taxon>Eukaryota</taxon>
        <taxon>Fungi</taxon>
        <taxon>Dikarya</taxon>
        <taxon>Basidiomycota</taxon>
        <taxon>Agaricomycotina</taxon>
        <taxon>Tremellomycetes</taxon>
        <taxon>Tremellales</taxon>
        <taxon>Cryptococcaceae</taxon>
        <taxon>Kwoniella</taxon>
    </lineage>
</organism>
<feature type="compositionally biased region" description="Low complexity" evidence="3">
    <location>
        <begin position="22"/>
        <end position="75"/>
    </location>
</feature>
<dbReference type="GeneID" id="92184203"/>
<dbReference type="EMBL" id="JBCAWK010000014">
    <property type="protein sequence ID" value="KAK8844151.1"/>
    <property type="molecule type" value="Genomic_DNA"/>
</dbReference>
<feature type="compositionally biased region" description="Polar residues" evidence="3">
    <location>
        <begin position="76"/>
        <end position="89"/>
    </location>
</feature>
<evidence type="ECO:0000313" key="6">
    <source>
        <dbReference type="Proteomes" id="UP001388673"/>
    </source>
</evidence>
<feature type="region of interest" description="Disordered" evidence="3">
    <location>
        <begin position="530"/>
        <end position="588"/>
    </location>
</feature>
<dbReference type="GO" id="GO:0000978">
    <property type="term" value="F:RNA polymerase II cis-regulatory region sequence-specific DNA binding"/>
    <property type="evidence" value="ECO:0007669"/>
    <property type="project" value="TreeGrafter"/>
</dbReference>
<keyword evidence="2" id="KW-0539">Nucleus</keyword>
<evidence type="ECO:0000313" key="5">
    <source>
        <dbReference type="EMBL" id="KAK8844151.1"/>
    </source>
</evidence>
<feature type="domain" description="Fork-head" evidence="4">
    <location>
        <begin position="424"/>
        <end position="502"/>
    </location>
</feature>
<feature type="compositionally biased region" description="Polar residues" evidence="3">
    <location>
        <begin position="752"/>
        <end position="762"/>
    </location>
</feature>
<feature type="DNA-binding region" description="Fork-head" evidence="2">
    <location>
        <begin position="424"/>
        <end position="502"/>
    </location>
</feature>
<feature type="compositionally biased region" description="Basic and acidic residues" evidence="3">
    <location>
        <begin position="559"/>
        <end position="568"/>
    </location>
</feature>
<feature type="region of interest" description="Disordered" evidence="3">
    <location>
        <begin position="303"/>
        <end position="346"/>
    </location>
</feature>
<dbReference type="Pfam" id="PF00250">
    <property type="entry name" value="Forkhead"/>
    <property type="match status" value="1"/>
</dbReference>
<dbReference type="InterPro" id="IPR001766">
    <property type="entry name" value="Fork_head_dom"/>
</dbReference>
<sequence>MFTLPSTPIRQTRTAPWTRYINPPSQSSVSTTSSPSQHSQSHPQSHSNNNNITQYPSTPIGTTITGTTITSSSSPLLQTPFNQRTSLLTPPTLETDPHNSPMHSGYPNTPTPQPAYGINGSFIVSEPTIMESHPSSHHHPHSTNSADCGQDVFMSQPIQKTQRPPLRPSLSHNTAVNSNSPSTWPRRVVTTTGGTAPSPSQLPSPITNPALVNDRTSTVRSTANVMASSGNMPTSTEGKGSDNGGVASSVNGDNQNQTQDHNQVQNQIPQQHQHHQQHEAYTPFLSNSASSTTSSVAISTPATHTYSYPHSHPHPHHQSHPQQRPQPPLPSYTSAPSYNTAPYSDDNLSSYTPSSYGYGNNLPAGGNYPSLSSSWPPMSSTIIHPHYGHQQAQPSPYHWNMHHMAVPTKQEEPILAPGEIPAPRPPMSYAALIGEALLLASPPHQLYVSEISDSIKKRYAYYRQNPTKIYNGVRHQTSMCKAFVKLPRPYGDQSGGARKWAIRAGCEGWFVGGGYHPPPTWPGSGVGAGAGGVGGKSKAGPGKAKTTARSKQLAIGVSDGEKKAREMLPPDFPTSGGPSSGPAYDGTSRPASLLPFSASYSSDNSFGPAAHPANTHLPPGYHYVPLPPSAQGHPHSQPSQGPIYVPVWGPYNNGNGTSAHPPHGHGQAYAYGNSYQLSHAYNDSLQSFDSAGSESPESGAWQSLPLNLPVGGAGAGVGVGVGVDARSNDGTTHVDSSFEDIKMGGNGLSAVESPSGSAHSYQGGSIHSSPHGGSPHTM</sequence>
<dbReference type="PANTHER" id="PTHR11829">
    <property type="entry name" value="FORKHEAD BOX PROTEIN"/>
    <property type="match status" value="1"/>
</dbReference>
<proteinExistence type="predicted"/>
<feature type="region of interest" description="Disordered" evidence="3">
    <location>
        <begin position="728"/>
        <end position="778"/>
    </location>
</feature>
<feature type="compositionally biased region" description="Polar residues" evidence="3">
    <location>
        <begin position="333"/>
        <end position="346"/>
    </location>
</feature>
<protein>
    <recommendedName>
        <fullName evidence="4">Fork-head domain-containing protein</fullName>
    </recommendedName>
</protein>
<feature type="region of interest" description="Disordered" evidence="3">
    <location>
        <begin position="130"/>
        <end position="149"/>
    </location>
</feature>
<evidence type="ECO:0000259" key="4">
    <source>
        <dbReference type="PROSITE" id="PS50039"/>
    </source>
</evidence>
<comment type="subcellular location">
    <subcellularLocation>
        <location evidence="2">Nucleus</location>
    </subcellularLocation>
</comment>
<name>A0AAW0YDS6_9TREE</name>
<dbReference type="GO" id="GO:0005634">
    <property type="term" value="C:nucleus"/>
    <property type="evidence" value="ECO:0007669"/>
    <property type="project" value="UniProtKB-SubCell"/>
</dbReference>
<evidence type="ECO:0000256" key="2">
    <source>
        <dbReference type="PROSITE-ProRule" id="PRU00089"/>
    </source>
</evidence>
<dbReference type="InterPro" id="IPR036390">
    <property type="entry name" value="WH_DNA-bd_sf"/>
</dbReference>
<dbReference type="Gene3D" id="1.10.10.10">
    <property type="entry name" value="Winged helix-like DNA-binding domain superfamily/Winged helix DNA-binding domain"/>
    <property type="match status" value="1"/>
</dbReference>
<feature type="compositionally biased region" description="Polar residues" evidence="3">
    <location>
        <begin position="246"/>
        <end position="258"/>
    </location>
</feature>
<dbReference type="SUPFAM" id="SSF46785">
    <property type="entry name" value="Winged helix' DNA-binding domain"/>
    <property type="match status" value="1"/>
</dbReference>
<keyword evidence="6" id="KW-1185">Reference proteome</keyword>